<feature type="domain" description="Carboxylesterase type B" evidence="1">
    <location>
        <begin position="8"/>
        <end position="444"/>
    </location>
</feature>
<dbReference type="Gene3D" id="3.40.50.1820">
    <property type="entry name" value="alpha/beta hydrolase"/>
    <property type="match status" value="1"/>
</dbReference>
<evidence type="ECO:0000313" key="2">
    <source>
        <dbReference type="EMBL" id="RGP72187.1"/>
    </source>
</evidence>
<dbReference type="Proteomes" id="UP000266152">
    <property type="component" value="Unassembled WGS sequence"/>
</dbReference>
<evidence type="ECO:0000259" key="1">
    <source>
        <dbReference type="Pfam" id="PF00135"/>
    </source>
</evidence>
<proteinExistence type="predicted"/>
<evidence type="ECO:0000313" key="3">
    <source>
        <dbReference type="Proteomes" id="UP000266152"/>
    </source>
</evidence>
<gene>
    <name evidence="2" type="ORF">FSPOR_2859</name>
</gene>
<dbReference type="PANTHER" id="PTHR43142:SF11">
    <property type="entry name" value="CARBOXYLIC ESTER HYDROLASE"/>
    <property type="match status" value="1"/>
</dbReference>
<dbReference type="STRING" id="5514.A0A395SJB4"/>
<sequence length="521" mass="57261">MASLNHSRLGEFRGLELPNQGVVQYLGIQYATITHRFGVPDLRNNYDGTVDATSRGPPVVRPPLACDIEFGLIQQVLDKPQYPPMSDLNGLNLDITIPQEATANKDAKLPVLAFIHGGAFILGDSGAPHYDMAAIVAYSQTIGKPIIGVSINYRLGVAGFLDSNELRESSAPPNRGLLDQKTAFEWLRRNISGFSGDPARITAIGQSAGASSIMHLLNLESPNNALFDRAICLSGNNLAVPMSTRSVAQDAYESILECLEIESTLSSEDQVRALIASSPEDILSKVPLSIPLQPVIETDEVPSFRSIEAHLASRQYKTPLMIGSTDFDAVVFEVLGLFAGREKGTLAQQFIKYLTDNVPATHHAKLESIVSLYKISVADEDDETRLKIIQFGTDLKYYATSKHYALSWPTQSWLYYFNESNPWEGPHQGRSAHCLDISYLFLNFNDVMNDSQRETATGFARDVIEFTNGGSPWGEFRAFGEMKVYGSHGKSQAPSKEIQGLWAEIGLDNLVQGWHAFSAKL</sequence>
<dbReference type="AlphaFoldDB" id="A0A395SJB4"/>
<comment type="caution">
    <text evidence="2">The sequence shown here is derived from an EMBL/GenBank/DDBJ whole genome shotgun (WGS) entry which is preliminary data.</text>
</comment>
<dbReference type="InterPro" id="IPR029058">
    <property type="entry name" value="AB_hydrolase_fold"/>
</dbReference>
<reference evidence="2 3" key="1">
    <citation type="journal article" date="2018" name="PLoS Pathog.">
        <title>Evolution of structural diversity of trichothecenes, a family of toxins produced by plant pathogenic and entomopathogenic fungi.</title>
        <authorList>
            <person name="Proctor R.H."/>
            <person name="McCormick S.P."/>
            <person name="Kim H.S."/>
            <person name="Cardoza R.E."/>
            <person name="Stanley A.M."/>
            <person name="Lindo L."/>
            <person name="Kelly A."/>
            <person name="Brown D.W."/>
            <person name="Lee T."/>
            <person name="Vaughan M.M."/>
            <person name="Alexander N.J."/>
            <person name="Busman M."/>
            <person name="Gutierrez S."/>
        </authorList>
    </citation>
    <scope>NUCLEOTIDE SEQUENCE [LARGE SCALE GENOMIC DNA]</scope>
    <source>
        <strain evidence="2 3">NRRL 3299</strain>
    </source>
</reference>
<name>A0A395SJB4_FUSSP</name>
<accession>A0A395SJB4</accession>
<protein>
    <recommendedName>
        <fullName evidence="1">Carboxylesterase type B domain-containing protein</fullName>
    </recommendedName>
</protein>
<keyword evidence="3" id="KW-1185">Reference proteome</keyword>
<dbReference type="InterPro" id="IPR002018">
    <property type="entry name" value="CarbesteraseB"/>
</dbReference>
<dbReference type="Pfam" id="PF00135">
    <property type="entry name" value="COesterase"/>
    <property type="match status" value="1"/>
</dbReference>
<dbReference type="PANTHER" id="PTHR43142">
    <property type="entry name" value="CARBOXYLIC ESTER HYDROLASE"/>
    <property type="match status" value="1"/>
</dbReference>
<dbReference type="EMBL" id="PXOF01000036">
    <property type="protein sequence ID" value="RGP72187.1"/>
    <property type="molecule type" value="Genomic_DNA"/>
</dbReference>
<organism evidence="2 3">
    <name type="scientific">Fusarium sporotrichioides</name>
    <dbReference type="NCBI Taxonomy" id="5514"/>
    <lineage>
        <taxon>Eukaryota</taxon>
        <taxon>Fungi</taxon>
        <taxon>Dikarya</taxon>
        <taxon>Ascomycota</taxon>
        <taxon>Pezizomycotina</taxon>
        <taxon>Sordariomycetes</taxon>
        <taxon>Hypocreomycetidae</taxon>
        <taxon>Hypocreales</taxon>
        <taxon>Nectriaceae</taxon>
        <taxon>Fusarium</taxon>
    </lineage>
</organism>
<dbReference type="SUPFAM" id="SSF53474">
    <property type="entry name" value="alpha/beta-Hydrolases"/>
    <property type="match status" value="1"/>
</dbReference>